<dbReference type="Pfam" id="PF01609">
    <property type="entry name" value="DDE_Tnp_1"/>
    <property type="match status" value="1"/>
</dbReference>
<gene>
    <name evidence="3" type="ORF">IRZ65_23480</name>
</gene>
<dbReference type="InterPro" id="IPR025161">
    <property type="entry name" value="IS402-like_dom"/>
</dbReference>
<evidence type="ECO:0000313" key="3">
    <source>
        <dbReference type="EMBL" id="MBF8643627.1"/>
    </source>
</evidence>
<protein>
    <submittedName>
        <fullName evidence="3">IS5 family transposase</fullName>
    </submittedName>
</protein>
<proteinExistence type="predicted"/>
<comment type="caution">
    <text evidence="3">The sequence shown here is derived from an EMBL/GenBank/DDBJ whole genome shotgun (WGS) entry which is preliminary data.</text>
</comment>
<dbReference type="NCBIfam" id="NF033580">
    <property type="entry name" value="transpos_IS5_3"/>
    <property type="match status" value="1"/>
</dbReference>
<dbReference type="InterPro" id="IPR002559">
    <property type="entry name" value="Transposase_11"/>
</dbReference>
<evidence type="ECO:0000259" key="1">
    <source>
        <dbReference type="Pfam" id="PF01609"/>
    </source>
</evidence>
<dbReference type="Pfam" id="PF13340">
    <property type="entry name" value="DUF4096"/>
    <property type="match status" value="1"/>
</dbReference>
<name>A0ABS0FTJ4_PSELU</name>
<organism evidence="3 4">
    <name type="scientific">Pseudomonas luteola</name>
    <dbReference type="NCBI Taxonomy" id="47886"/>
    <lineage>
        <taxon>Bacteria</taxon>
        <taxon>Pseudomonadati</taxon>
        <taxon>Pseudomonadota</taxon>
        <taxon>Gammaproteobacteria</taxon>
        <taxon>Pseudomonadales</taxon>
        <taxon>Pseudomonadaceae</taxon>
        <taxon>Pseudomonas</taxon>
    </lineage>
</organism>
<evidence type="ECO:0000259" key="2">
    <source>
        <dbReference type="Pfam" id="PF13340"/>
    </source>
</evidence>
<feature type="domain" description="Insertion element IS402-like" evidence="2">
    <location>
        <begin position="7"/>
        <end position="78"/>
    </location>
</feature>
<keyword evidence="4" id="KW-1185">Reference proteome</keyword>
<dbReference type="Proteomes" id="UP000626180">
    <property type="component" value="Unassembled WGS sequence"/>
</dbReference>
<sequence length="284" mass="32895">MTGRYELSSQRWALIEDIVSPPQTMGRPRRDDRQMLNGIFWILCSGAKRRDLPERYGPWKTVYQRFRQWRDDGTFEHVLTRLHLQLRQDGFIDLDTWMVDSTTIRTTRAAAGGGKKGGPDEPVDHCLGRSRGGLGTKIHLLCDTNGYPLSFTLSPGQQADSRNFIPLLDQVRLPGSQGRPRKRCRTVIADKGYDSEGVRRYCDRFGMQPVIAQRTMHRKSLPGLPRLFDRPKYQQRNVIERLFSWLKEKRRLCTRFDKLASSFKAMVTLACIERCMRADFSDKP</sequence>
<accession>A0ABS0FTJ4</accession>
<evidence type="ECO:0000313" key="4">
    <source>
        <dbReference type="Proteomes" id="UP000626180"/>
    </source>
</evidence>
<feature type="domain" description="Transposase IS4-like" evidence="1">
    <location>
        <begin position="99"/>
        <end position="271"/>
    </location>
</feature>
<dbReference type="PANTHER" id="PTHR30007">
    <property type="entry name" value="PHP DOMAIN PROTEIN"/>
    <property type="match status" value="1"/>
</dbReference>
<reference evidence="3 4" key="1">
    <citation type="submission" date="2020-10" db="EMBL/GenBank/DDBJ databases">
        <title>Genome sequences of Pseudomonas isolates.</title>
        <authorList>
            <person name="Wessels L."/>
            <person name="Reich F."/>
            <person name="Hammerl J."/>
        </authorList>
    </citation>
    <scope>NUCLEOTIDE SEQUENCE [LARGE SCALE GENOMIC DNA]</scope>
    <source>
        <strain evidence="3 4">20-MO00624-0</strain>
    </source>
</reference>
<dbReference type="RefSeq" id="WP_125913069.1">
    <property type="nucleotide sequence ID" value="NZ_CP069262.1"/>
</dbReference>
<dbReference type="PANTHER" id="PTHR30007:SF1">
    <property type="entry name" value="BLR1914 PROTEIN"/>
    <property type="match status" value="1"/>
</dbReference>
<dbReference type="EMBL" id="JADMCD010000019">
    <property type="protein sequence ID" value="MBF8643627.1"/>
    <property type="molecule type" value="Genomic_DNA"/>
</dbReference>